<organism evidence="2 3">
    <name type="scientific">Sorangium cellulosum</name>
    <name type="common">Polyangium cellulosum</name>
    <dbReference type="NCBI Taxonomy" id="56"/>
    <lineage>
        <taxon>Bacteria</taxon>
        <taxon>Pseudomonadati</taxon>
        <taxon>Myxococcota</taxon>
        <taxon>Polyangia</taxon>
        <taxon>Polyangiales</taxon>
        <taxon>Polyangiaceae</taxon>
        <taxon>Sorangium</taxon>
    </lineage>
</organism>
<reference evidence="2 3" key="1">
    <citation type="submission" date="2015-09" db="EMBL/GenBank/DDBJ databases">
        <title>Sorangium comparison.</title>
        <authorList>
            <person name="Zaburannyi N."/>
            <person name="Bunk B."/>
            <person name="Overmann J."/>
            <person name="Mueller R."/>
        </authorList>
    </citation>
    <scope>NUCLEOTIDE SEQUENCE [LARGE SCALE GENOMIC DNA]</scope>
    <source>
        <strain evidence="2 3">So ce26</strain>
    </source>
</reference>
<dbReference type="EMBL" id="CP012673">
    <property type="protein sequence ID" value="AUX48039.1"/>
    <property type="molecule type" value="Genomic_DNA"/>
</dbReference>
<dbReference type="GO" id="GO:0008641">
    <property type="term" value="F:ubiquitin-like modifier activating enzyme activity"/>
    <property type="evidence" value="ECO:0007669"/>
    <property type="project" value="InterPro"/>
</dbReference>
<gene>
    <name evidence="2" type="ORF">SOCE26_095650</name>
</gene>
<dbReference type="RefSeq" id="WP_104985954.1">
    <property type="nucleotide sequence ID" value="NZ_CP012673.1"/>
</dbReference>
<dbReference type="GO" id="GO:0061504">
    <property type="term" value="P:cyclic threonylcarbamoyladenosine biosynthetic process"/>
    <property type="evidence" value="ECO:0007669"/>
    <property type="project" value="TreeGrafter"/>
</dbReference>
<feature type="domain" description="THIF-type NAD/FAD binding fold" evidence="1">
    <location>
        <begin position="13"/>
        <end position="266"/>
    </location>
</feature>
<dbReference type="OrthoDB" id="9804286at2"/>
<dbReference type="GO" id="GO:0061503">
    <property type="term" value="F:tRNA threonylcarbamoyladenosine dehydratase"/>
    <property type="evidence" value="ECO:0007669"/>
    <property type="project" value="TreeGrafter"/>
</dbReference>
<dbReference type="InterPro" id="IPR045886">
    <property type="entry name" value="ThiF/MoeB/HesA"/>
</dbReference>
<proteinExistence type="predicted"/>
<evidence type="ECO:0000313" key="2">
    <source>
        <dbReference type="EMBL" id="AUX48039.1"/>
    </source>
</evidence>
<dbReference type="InterPro" id="IPR000594">
    <property type="entry name" value="ThiF_NAD_FAD-bd"/>
</dbReference>
<dbReference type="Proteomes" id="UP000238348">
    <property type="component" value="Chromosome"/>
</dbReference>
<evidence type="ECO:0000259" key="1">
    <source>
        <dbReference type="Pfam" id="PF00899"/>
    </source>
</evidence>
<dbReference type="InterPro" id="IPR035985">
    <property type="entry name" value="Ubiquitin-activating_enz"/>
</dbReference>
<evidence type="ECO:0000313" key="3">
    <source>
        <dbReference type="Proteomes" id="UP000238348"/>
    </source>
</evidence>
<sequence>MSMDISYEEMVARNLGVLSAAEQEKLRRSRIGLLGAGGVGGMSAVLMAKMGCGEIVLYDDDRYETSNLNRQILATTATLGMPKAEVAGAALAQHAPAVSARAHVERLRDEEAMRRAFGGLDVLVVAADNLSTVVRATRAARVEGIPAIVTGPFGWKCFVTVVMPDGPDYEKTIGAPSAGRPMTDDVARQVDRFQREFLLHTKGFTREMGERMRDLSAPIVTLAPVVNLTSCLAVAELAKVLLQRGRIFAFPHYLALDLLTGAPWSVRDVGFAARESLEQRAAHA</sequence>
<dbReference type="AlphaFoldDB" id="A0A2L0F9B2"/>
<dbReference type="SUPFAM" id="SSF69572">
    <property type="entry name" value="Activating enzymes of the ubiquitin-like proteins"/>
    <property type="match status" value="1"/>
</dbReference>
<protein>
    <recommendedName>
        <fullName evidence="1">THIF-type NAD/FAD binding fold domain-containing protein</fullName>
    </recommendedName>
</protein>
<dbReference type="Pfam" id="PF00899">
    <property type="entry name" value="ThiF"/>
    <property type="match status" value="1"/>
</dbReference>
<name>A0A2L0F9B2_SORCE</name>
<accession>A0A2L0F9B2</accession>
<dbReference type="PANTHER" id="PTHR43267:SF1">
    <property type="entry name" value="TRNA THREONYLCARBAMOYLADENOSINE DEHYDRATASE"/>
    <property type="match status" value="1"/>
</dbReference>
<dbReference type="Gene3D" id="3.40.50.720">
    <property type="entry name" value="NAD(P)-binding Rossmann-like Domain"/>
    <property type="match status" value="1"/>
</dbReference>
<dbReference type="PANTHER" id="PTHR43267">
    <property type="entry name" value="TRNA THREONYLCARBAMOYLADENOSINE DEHYDRATASE"/>
    <property type="match status" value="1"/>
</dbReference>